<feature type="transmembrane region" description="Helical" evidence="1">
    <location>
        <begin position="180"/>
        <end position="203"/>
    </location>
</feature>
<feature type="transmembrane region" description="Helical" evidence="1">
    <location>
        <begin position="215"/>
        <end position="235"/>
    </location>
</feature>
<proteinExistence type="predicted"/>
<dbReference type="VEuPathDB" id="MicrosporidiaDB:VICG_01330"/>
<evidence type="ECO:0000256" key="1">
    <source>
        <dbReference type="SAM" id="Phobius"/>
    </source>
</evidence>
<keyword evidence="1" id="KW-0472">Membrane</keyword>
<keyword evidence="3" id="KW-1185">Reference proteome</keyword>
<sequence>MTSNQSDAATTASSQNLTSGQSIGNEFSVDFSVLDCDPNCRVQNAIEKFFTVSCEWGIAAIWFFLMFMVIFAILQLICTIIAYVRKRTTLLAPVGSKNTMQSSIFVYALNAVMIGASCAAVILYWKKNYLIYDYAPFLYAGAGYSLILLISTLTTMVYYMCCDYMYPERYNSTPNPKPGFISILWIISIAFEALVCGSYISIFKQSAVVYDSDKILYFFVELLARTFFIVMSYLYTSIAVKAIEKHHYEEVNTSDN</sequence>
<dbReference type="EMBL" id="JH370141">
    <property type="protein sequence ID" value="ELA41582.1"/>
    <property type="molecule type" value="Genomic_DNA"/>
</dbReference>
<reference evidence="3" key="1">
    <citation type="submission" date="2011-05" db="EMBL/GenBank/DDBJ databases">
        <title>The genome sequence of Vittaforma corneae strain ATCC 50505.</title>
        <authorList>
            <consortium name="The Broad Institute Genome Sequencing Platform"/>
            <person name="Cuomo C."/>
            <person name="Didier E."/>
            <person name="Bowers L."/>
            <person name="Young S.K."/>
            <person name="Zeng Q."/>
            <person name="Gargeya S."/>
            <person name="Fitzgerald M."/>
            <person name="Haas B."/>
            <person name="Abouelleil A."/>
            <person name="Alvarado L."/>
            <person name="Arachchi H.M."/>
            <person name="Berlin A."/>
            <person name="Chapman S.B."/>
            <person name="Gearin G."/>
            <person name="Goldberg J."/>
            <person name="Griggs A."/>
            <person name="Gujja S."/>
            <person name="Hansen M."/>
            <person name="Heiman D."/>
            <person name="Howarth C."/>
            <person name="Larimer J."/>
            <person name="Lui A."/>
            <person name="MacDonald P.J.P."/>
            <person name="McCowen C."/>
            <person name="Montmayeur A."/>
            <person name="Murphy C."/>
            <person name="Neiman D."/>
            <person name="Pearson M."/>
            <person name="Priest M."/>
            <person name="Roberts A."/>
            <person name="Saif S."/>
            <person name="Shea T."/>
            <person name="Sisk P."/>
            <person name="Stolte C."/>
            <person name="Sykes S."/>
            <person name="Wortman J."/>
            <person name="Nusbaum C."/>
            <person name="Birren B."/>
        </authorList>
    </citation>
    <scope>NUCLEOTIDE SEQUENCE [LARGE SCALE GENOMIC DNA]</scope>
    <source>
        <strain evidence="3">ATCC 50505</strain>
    </source>
</reference>
<dbReference type="InParanoid" id="L2GMR0"/>
<keyword evidence="1" id="KW-1133">Transmembrane helix</keyword>
<dbReference type="GeneID" id="19882041"/>
<dbReference type="RefSeq" id="XP_007604776.1">
    <property type="nucleotide sequence ID" value="XM_007604714.1"/>
</dbReference>
<dbReference type="HOGENOM" id="CLU_1086660_0_0_1"/>
<evidence type="ECO:0000313" key="3">
    <source>
        <dbReference type="Proteomes" id="UP000011082"/>
    </source>
</evidence>
<keyword evidence="1" id="KW-0812">Transmembrane</keyword>
<feature type="transmembrane region" description="Helical" evidence="1">
    <location>
        <begin position="59"/>
        <end position="84"/>
    </location>
</feature>
<accession>L2GMR0</accession>
<feature type="transmembrane region" description="Helical" evidence="1">
    <location>
        <begin position="104"/>
        <end position="125"/>
    </location>
</feature>
<dbReference type="Proteomes" id="UP000011082">
    <property type="component" value="Unassembled WGS sequence"/>
</dbReference>
<evidence type="ECO:0000313" key="2">
    <source>
        <dbReference type="EMBL" id="ELA41582.1"/>
    </source>
</evidence>
<name>L2GMR0_VITCO</name>
<dbReference type="AlphaFoldDB" id="L2GMR0"/>
<protein>
    <submittedName>
        <fullName evidence="2">Uncharacterized protein</fullName>
    </submittedName>
</protein>
<gene>
    <name evidence="2" type="ORF">VICG_01330</name>
</gene>
<organism evidence="2 3">
    <name type="scientific">Vittaforma corneae (strain ATCC 50505)</name>
    <name type="common">Microsporidian parasite</name>
    <name type="synonym">Nosema corneum</name>
    <dbReference type="NCBI Taxonomy" id="993615"/>
    <lineage>
        <taxon>Eukaryota</taxon>
        <taxon>Fungi</taxon>
        <taxon>Fungi incertae sedis</taxon>
        <taxon>Microsporidia</taxon>
        <taxon>Nosematidae</taxon>
        <taxon>Vittaforma</taxon>
    </lineage>
</organism>
<feature type="transmembrane region" description="Helical" evidence="1">
    <location>
        <begin position="137"/>
        <end position="159"/>
    </location>
</feature>